<evidence type="ECO:0000256" key="5">
    <source>
        <dbReference type="ARBA" id="ARBA00023110"/>
    </source>
</evidence>
<dbReference type="Gene3D" id="3.10.50.40">
    <property type="match status" value="1"/>
</dbReference>
<dbReference type="PANTHER" id="PTHR47861">
    <property type="entry name" value="FKBP-TYPE PEPTIDYL-PROLYL CIS-TRANS ISOMERASE SLYD"/>
    <property type="match status" value="1"/>
</dbReference>
<dbReference type="AlphaFoldDB" id="A0ABD5ZD09"/>
<dbReference type="InterPro" id="IPR046357">
    <property type="entry name" value="PPIase_dom_sf"/>
</dbReference>
<dbReference type="GO" id="GO:0005737">
    <property type="term" value="C:cytoplasm"/>
    <property type="evidence" value="ECO:0007669"/>
    <property type="project" value="UniProtKB-SubCell"/>
</dbReference>
<reference evidence="11 12" key="1">
    <citation type="journal article" date="2019" name="Int. J. Syst. Evol. Microbiol.">
        <title>The Global Catalogue of Microorganisms (GCM) 10K type strain sequencing project: providing services to taxonomists for standard genome sequencing and annotation.</title>
        <authorList>
            <consortium name="The Broad Institute Genomics Platform"/>
            <consortium name="The Broad Institute Genome Sequencing Center for Infectious Disease"/>
            <person name="Wu L."/>
            <person name="Ma J."/>
        </authorList>
    </citation>
    <scope>NUCLEOTIDE SEQUENCE [LARGE SCALE GENOMIC DNA]</scope>
    <source>
        <strain evidence="11 12">DSM 29988</strain>
    </source>
</reference>
<evidence type="ECO:0000256" key="6">
    <source>
        <dbReference type="ARBA" id="ARBA00023186"/>
    </source>
</evidence>
<dbReference type="EMBL" id="JBHTAA010000001">
    <property type="protein sequence ID" value="MFC7203021.1"/>
    <property type="molecule type" value="Genomic_DNA"/>
</dbReference>
<evidence type="ECO:0000256" key="9">
    <source>
        <dbReference type="RuleBase" id="RU003915"/>
    </source>
</evidence>
<dbReference type="RefSeq" id="WP_390222302.1">
    <property type="nucleotide sequence ID" value="NZ_JBHTAA010000001.1"/>
</dbReference>
<evidence type="ECO:0000259" key="10">
    <source>
        <dbReference type="PROSITE" id="PS50059"/>
    </source>
</evidence>
<comment type="subcellular location">
    <subcellularLocation>
        <location evidence="2">Cytoplasm</location>
    </subcellularLocation>
</comment>
<evidence type="ECO:0000256" key="7">
    <source>
        <dbReference type="ARBA" id="ARBA00023235"/>
    </source>
</evidence>
<name>A0ABD5ZD09_9EURY</name>
<dbReference type="InterPro" id="IPR001179">
    <property type="entry name" value="PPIase_FKBP_dom"/>
</dbReference>
<evidence type="ECO:0000256" key="4">
    <source>
        <dbReference type="ARBA" id="ARBA00022490"/>
    </source>
</evidence>
<dbReference type="SUPFAM" id="SSF54534">
    <property type="entry name" value="FKBP-like"/>
    <property type="match status" value="1"/>
</dbReference>
<dbReference type="PROSITE" id="PS50059">
    <property type="entry name" value="FKBP_PPIASE"/>
    <property type="match status" value="1"/>
</dbReference>
<keyword evidence="4" id="KW-0963">Cytoplasm</keyword>
<dbReference type="EC" id="5.2.1.8" evidence="9"/>
<evidence type="ECO:0000256" key="1">
    <source>
        <dbReference type="ARBA" id="ARBA00000971"/>
    </source>
</evidence>
<evidence type="ECO:0000313" key="11">
    <source>
        <dbReference type="EMBL" id="MFC7203021.1"/>
    </source>
</evidence>
<comment type="caution">
    <text evidence="11">The sequence shown here is derived from an EMBL/GenBank/DDBJ whole genome shotgun (WGS) entry which is preliminary data.</text>
</comment>
<organism evidence="11 12">
    <name type="scientific">Haloferax namakaokahaiae</name>
    <dbReference type="NCBI Taxonomy" id="1748331"/>
    <lineage>
        <taxon>Archaea</taxon>
        <taxon>Methanobacteriati</taxon>
        <taxon>Methanobacteriota</taxon>
        <taxon>Stenosarchaea group</taxon>
        <taxon>Halobacteria</taxon>
        <taxon>Halobacteriales</taxon>
        <taxon>Haloferacaceae</taxon>
        <taxon>Haloferax</taxon>
    </lineage>
</organism>
<comment type="catalytic activity">
    <reaction evidence="1 8 9">
        <text>[protein]-peptidylproline (omega=180) = [protein]-peptidylproline (omega=0)</text>
        <dbReference type="Rhea" id="RHEA:16237"/>
        <dbReference type="Rhea" id="RHEA-COMP:10747"/>
        <dbReference type="Rhea" id="RHEA-COMP:10748"/>
        <dbReference type="ChEBI" id="CHEBI:83833"/>
        <dbReference type="ChEBI" id="CHEBI:83834"/>
        <dbReference type="EC" id="5.2.1.8"/>
    </reaction>
</comment>
<evidence type="ECO:0000313" key="12">
    <source>
        <dbReference type="Proteomes" id="UP001596481"/>
    </source>
</evidence>
<keyword evidence="6" id="KW-0143">Chaperone</keyword>
<evidence type="ECO:0000256" key="8">
    <source>
        <dbReference type="PROSITE-ProRule" id="PRU00277"/>
    </source>
</evidence>
<protein>
    <recommendedName>
        <fullName evidence="9">Peptidyl-prolyl cis-trans isomerase</fullName>
        <ecNumber evidence="9">5.2.1.8</ecNumber>
    </recommendedName>
</protein>
<dbReference type="GO" id="GO:0042026">
    <property type="term" value="P:protein refolding"/>
    <property type="evidence" value="ECO:0007669"/>
    <property type="project" value="UniProtKB-ARBA"/>
</dbReference>
<accession>A0ABD5ZD09</accession>
<evidence type="ECO:0000256" key="2">
    <source>
        <dbReference type="ARBA" id="ARBA00004496"/>
    </source>
</evidence>
<dbReference type="Pfam" id="PF00254">
    <property type="entry name" value="FKBP_C"/>
    <property type="match status" value="1"/>
</dbReference>
<keyword evidence="5 8" id="KW-0697">Rotamase</keyword>
<dbReference type="PANTHER" id="PTHR47861:SF3">
    <property type="entry name" value="FKBP-TYPE PEPTIDYL-PROLYL CIS-TRANS ISOMERASE SLYD"/>
    <property type="match status" value="1"/>
</dbReference>
<gene>
    <name evidence="11" type="ORF">ACFQJC_05815</name>
</gene>
<feature type="domain" description="PPIase FKBP-type" evidence="10">
    <location>
        <begin position="6"/>
        <end position="157"/>
    </location>
</feature>
<keyword evidence="12" id="KW-1185">Reference proteome</keyword>
<dbReference type="GO" id="GO:0003755">
    <property type="term" value="F:peptidyl-prolyl cis-trans isomerase activity"/>
    <property type="evidence" value="ECO:0007669"/>
    <property type="project" value="UniProtKB-UniRule"/>
</dbReference>
<evidence type="ECO:0000256" key="3">
    <source>
        <dbReference type="ARBA" id="ARBA00006577"/>
    </source>
</evidence>
<keyword evidence="7 8" id="KW-0413">Isomerase</keyword>
<dbReference type="Proteomes" id="UP001596481">
    <property type="component" value="Unassembled WGS sequence"/>
</dbReference>
<proteinExistence type="inferred from homology"/>
<sequence length="157" mass="17072">MPIEPGDRVAMEYVGRFEDGSVFNTSRYEVALEHGLADAQERDESAYRPLSFVVGAQEIIDGLDEAVVGMTVGENATVTVPPEDGYGAFDAERVREYDPDVFESMVGDEPEVGVHVHAENGLHGDVTAVTDDVVEVDFNHELAGKTLVFDIEIVAVE</sequence>
<comment type="similarity">
    <text evidence="3 9">Belongs to the FKBP-type PPIase family.</text>
</comment>